<dbReference type="Proteomes" id="UP000018851">
    <property type="component" value="Plasmid pNXO2"/>
</dbReference>
<evidence type="ECO:0000256" key="2">
    <source>
        <dbReference type="SAM" id="SignalP"/>
    </source>
</evidence>
<accession>A0A0F7JVR4</accession>
<sequence length="123" mass="13155">MKISKSRIQMGLIFSALLLSSGAALAQDRAAPPAKPMGGGMMGHDNMMGHDKMMPGMKDGKMKGNMPASSCMSKSSMQKMGMSQKKMAEMGAKCRAEKKRGTGPADAKPKPDAMKPMPMERDM</sequence>
<evidence type="ECO:0000313" key="4">
    <source>
        <dbReference type="Proteomes" id="UP000018851"/>
    </source>
</evidence>
<dbReference type="RefSeq" id="WP_047100345.1">
    <property type="nucleotide sequence ID" value="NZ_CP011450.1"/>
</dbReference>
<organism evidence="3 4">
    <name type="scientific">Sphingomonas sanxanigenens DSM 19645 = NX02</name>
    <dbReference type="NCBI Taxonomy" id="1123269"/>
    <lineage>
        <taxon>Bacteria</taxon>
        <taxon>Pseudomonadati</taxon>
        <taxon>Pseudomonadota</taxon>
        <taxon>Alphaproteobacteria</taxon>
        <taxon>Sphingomonadales</taxon>
        <taxon>Sphingomonadaceae</taxon>
        <taxon>Sphingomonas</taxon>
    </lineage>
</organism>
<reference evidence="3 4" key="1">
    <citation type="submission" date="2015-05" db="EMBL/GenBank/DDBJ databases">
        <title>Plasmid of Sphingomonas sanxanigenens NX02.</title>
        <authorList>
            <person name="Huang H."/>
            <person name="Ma T."/>
        </authorList>
    </citation>
    <scope>NUCLEOTIDE SEQUENCE [LARGE SCALE GENOMIC DNA]</scope>
    <source>
        <strain evidence="3 4">NX02</strain>
        <plasmid evidence="4">Plasmid pNXO2</plasmid>
    </source>
</reference>
<evidence type="ECO:0000256" key="1">
    <source>
        <dbReference type="SAM" id="MobiDB-lite"/>
    </source>
</evidence>
<evidence type="ECO:0000313" key="3">
    <source>
        <dbReference type="EMBL" id="AKH18850.1"/>
    </source>
</evidence>
<feature type="region of interest" description="Disordered" evidence="1">
    <location>
        <begin position="30"/>
        <end position="123"/>
    </location>
</feature>
<feature type="compositionally biased region" description="Basic and acidic residues" evidence="1">
    <location>
        <begin position="107"/>
        <end position="123"/>
    </location>
</feature>
<dbReference type="AlphaFoldDB" id="A0A0F7JVR4"/>
<feature type="compositionally biased region" description="Basic and acidic residues" evidence="1">
    <location>
        <begin position="47"/>
        <end position="62"/>
    </location>
</feature>
<gene>
    <name evidence="3" type="ORF">NX02_p1045</name>
</gene>
<keyword evidence="4" id="KW-1185">Reference proteome</keyword>
<feature type="chain" id="PRO_5002517236" description="Pentapeptide MXKDX repeat protein" evidence="2">
    <location>
        <begin position="27"/>
        <end position="123"/>
    </location>
</feature>
<keyword evidence="3" id="KW-0614">Plasmid</keyword>
<dbReference type="KEGG" id="ssan:NX02_p1045"/>
<proteinExistence type="predicted"/>
<feature type="compositionally biased region" description="Low complexity" evidence="1">
    <location>
        <begin position="63"/>
        <end position="85"/>
    </location>
</feature>
<geneLocation type="plasmid" evidence="3 4">
    <name>pNXO2</name>
</geneLocation>
<dbReference type="EMBL" id="CP011450">
    <property type="protein sequence ID" value="AKH18850.1"/>
    <property type="molecule type" value="Genomic_DNA"/>
</dbReference>
<feature type="signal peptide" evidence="2">
    <location>
        <begin position="1"/>
        <end position="26"/>
    </location>
</feature>
<protein>
    <recommendedName>
        <fullName evidence="5">Pentapeptide MXKDX repeat protein</fullName>
    </recommendedName>
</protein>
<keyword evidence="2" id="KW-0732">Signal</keyword>
<feature type="compositionally biased region" description="Basic and acidic residues" evidence="1">
    <location>
        <begin position="86"/>
        <end position="95"/>
    </location>
</feature>
<evidence type="ECO:0008006" key="5">
    <source>
        <dbReference type="Google" id="ProtNLM"/>
    </source>
</evidence>
<name>A0A0F7JVR4_9SPHN</name>